<dbReference type="EMBL" id="CP036263">
    <property type="protein sequence ID" value="QDT01183.1"/>
    <property type="molecule type" value="Genomic_DNA"/>
</dbReference>
<evidence type="ECO:0000313" key="1">
    <source>
        <dbReference type="EMBL" id="QDT01183.1"/>
    </source>
</evidence>
<proteinExistence type="predicted"/>
<reference evidence="1 2" key="1">
    <citation type="submission" date="2019-02" db="EMBL/GenBank/DDBJ databases">
        <title>Deep-cultivation of Planctomycetes and their phenomic and genomic characterization uncovers novel biology.</title>
        <authorList>
            <person name="Wiegand S."/>
            <person name="Jogler M."/>
            <person name="Boedeker C."/>
            <person name="Pinto D."/>
            <person name="Vollmers J."/>
            <person name="Rivas-Marin E."/>
            <person name="Kohn T."/>
            <person name="Peeters S.H."/>
            <person name="Heuer A."/>
            <person name="Rast P."/>
            <person name="Oberbeckmann S."/>
            <person name="Bunk B."/>
            <person name="Jeske O."/>
            <person name="Meyerdierks A."/>
            <person name="Storesund J.E."/>
            <person name="Kallscheuer N."/>
            <person name="Luecker S."/>
            <person name="Lage O.M."/>
            <person name="Pohl T."/>
            <person name="Merkel B.J."/>
            <person name="Hornburger P."/>
            <person name="Mueller R.-W."/>
            <person name="Bruemmer F."/>
            <person name="Labrenz M."/>
            <person name="Spormann A.M."/>
            <person name="Op den Camp H."/>
            <person name="Overmann J."/>
            <person name="Amann R."/>
            <person name="Jetten M.S.M."/>
            <person name="Mascher T."/>
            <person name="Medema M.H."/>
            <person name="Devos D.P."/>
            <person name="Kaster A.-K."/>
            <person name="Ovreas L."/>
            <person name="Rohde M."/>
            <person name="Galperin M.Y."/>
            <person name="Jogler C."/>
        </authorList>
    </citation>
    <scope>NUCLEOTIDE SEQUENCE [LARGE SCALE GENOMIC DNA]</scope>
    <source>
        <strain evidence="1 2">HG15A2</strain>
    </source>
</reference>
<dbReference type="KEGG" id="amob:HG15A2_45250"/>
<gene>
    <name evidence="1" type="ORF">HG15A2_45250</name>
</gene>
<dbReference type="AlphaFoldDB" id="A0A517N231"/>
<protein>
    <submittedName>
        <fullName evidence="1">Uncharacterized protein</fullName>
    </submittedName>
</protein>
<accession>A0A517N231</accession>
<evidence type="ECO:0000313" key="2">
    <source>
        <dbReference type="Proteomes" id="UP000319852"/>
    </source>
</evidence>
<dbReference type="Proteomes" id="UP000319852">
    <property type="component" value="Chromosome"/>
</dbReference>
<keyword evidence="2" id="KW-1185">Reference proteome</keyword>
<organism evidence="1 2">
    <name type="scientific">Adhaeretor mobilis</name>
    <dbReference type="NCBI Taxonomy" id="1930276"/>
    <lineage>
        <taxon>Bacteria</taxon>
        <taxon>Pseudomonadati</taxon>
        <taxon>Planctomycetota</taxon>
        <taxon>Planctomycetia</taxon>
        <taxon>Pirellulales</taxon>
        <taxon>Lacipirellulaceae</taxon>
        <taxon>Adhaeretor</taxon>
    </lineage>
</organism>
<sequence>MRKHLNKVICVRDPFLRRSWHVASCVLAMGTEAAGKLVDAVSYLVDQTTLWIALKSTIHIADVVPQY</sequence>
<name>A0A517N231_9BACT</name>